<dbReference type="Proteomes" id="UP000256964">
    <property type="component" value="Unassembled WGS sequence"/>
</dbReference>
<dbReference type="EMBL" id="KZ857394">
    <property type="protein sequence ID" value="RDX51494.1"/>
    <property type="molecule type" value="Genomic_DNA"/>
</dbReference>
<gene>
    <name evidence="1" type="ORF">OH76DRAFT_296584</name>
</gene>
<accession>A0A371DG25</accession>
<proteinExistence type="predicted"/>
<reference evidence="1 2" key="1">
    <citation type="journal article" date="2018" name="Biotechnol. Biofuels">
        <title>Integrative visual omics of the white-rot fungus Polyporus brumalis exposes the biotechnological potential of its oxidative enzymes for delignifying raw plant biomass.</title>
        <authorList>
            <person name="Miyauchi S."/>
            <person name="Rancon A."/>
            <person name="Drula E."/>
            <person name="Hage H."/>
            <person name="Chaduli D."/>
            <person name="Favel A."/>
            <person name="Grisel S."/>
            <person name="Henrissat B."/>
            <person name="Herpoel-Gimbert I."/>
            <person name="Ruiz-Duenas F.J."/>
            <person name="Chevret D."/>
            <person name="Hainaut M."/>
            <person name="Lin J."/>
            <person name="Wang M."/>
            <person name="Pangilinan J."/>
            <person name="Lipzen A."/>
            <person name="Lesage-Meessen L."/>
            <person name="Navarro D."/>
            <person name="Riley R."/>
            <person name="Grigoriev I.V."/>
            <person name="Zhou S."/>
            <person name="Raouche S."/>
            <person name="Rosso M.N."/>
        </authorList>
    </citation>
    <scope>NUCLEOTIDE SEQUENCE [LARGE SCALE GENOMIC DNA]</scope>
    <source>
        <strain evidence="1 2">BRFM 1820</strain>
    </source>
</reference>
<name>A0A371DG25_9APHY</name>
<keyword evidence="2" id="KW-1185">Reference proteome</keyword>
<protein>
    <submittedName>
        <fullName evidence="1">Uncharacterized protein</fullName>
    </submittedName>
</protein>
<evidence type="ECO:0000313" key="1">
    <source>
        <dbReference type="EMBL" id="RDX51494.1"/>
    </source>
</evidence>
<dbReference type="AlphaFoldDB" id="A0A371DG25"/>
<sequence>MCTRIVRIVRCTYAYISRGTRGVARAGGALRTLWPQILGPERALLKWPEDLSKHGQLQNTRVSLVCRFRISMTWRAKRPHRLAPHKSHSTYAGPLDPLLPSPQSLQHPILSSLRTQSCRPRSLPIHLAVAFVLPLLLLDDIDPVCGRSSHPQYGVCIRTMTLGTFHNVPSRDLKRSKMSLWSLLPLRSLPLPQFMPVCVIVLRTTEACDCILRRCRYSSASTCSSAARGTFTRTPRAASSSRTTRYLPS</sequence>
<evidence type="ECO:0000313" key="2">
    <source>
        <dbReference type="Proteomes" id="UP000256964"/>
    </source>
</evidence>
<organism evidence="1 2">
    <name type="scientific">Lentinus brumalis</name>
    <dbReference type="NCBI Taxonomy" id="2498619"/>
    <lineage>
        <taxon>Eukaryota</taxon>
        <taxon>Fungi</taxon>
        <taxon>Dikarya</taxon>
        <taxon>Basidiomycota</taxon>
        <taxon>Agaricomycotina</taxon>
        <taxon>Agaricomycetes</taxon>
        <taxon>Polyporales</taxon>
        <taxon>Polyporaceae</taxon>
        <taxon>Lentinus</taxon>
    </lineage>
</organism>